<protein>
    <submittedName>
        <fullName evidence="2">Uncharacterized protein</fullName>
    </submittedName>
</protein>
<name>Q6H030_MICDP</name>
<feature type="region of interest" description="Disordered" evidence="1">
    <location>
        <begin position="45"/>
        <end position="112"/>
    </location>
</feature>
<accession>Q6H030</accession>
<organism evidence="2">
    <name type="scientific">Microchaete diplosiphon</name>
    <name type="common">Fremyella diplosiphon</name>
    <dbReference type="NCBI Taxonomy" id="1197"/>
    <lineage>
        <taxon>Bacteria</taxon>
        <taxon>Bacillati</taxon>
        <taxon>Cyanobacteriota</taxon>
        <taxon>Cyanophyceae</taxon>
        <taxon>Nostocales</taxon>
        <taxon>Rivulariaceae</taxon>
        <taxon>Microchaete</taxon>
    </lineage>
</organism>
<reference evidence="2" key="1">
    <citation type="journal article" date="2004" name="J. Bacteriol.">
        <title>Genomic DNA microarray analysis: identification of new genes regulated by light color in the cyanobacterium Fremyella diplosiphon.</title>
        <authorList>
            <person name="Stowe-Evans E.L."/>
            <person name="Ford J."/>
            <person name="Kehoe D.M."/>
        </authorList>
    </citation>
    <scope>NUCLEOTIDE SEQUENCE</scope>
    <source>
        <strain evidence="2">FD33</strain>
    </source>
</reference>
<feature type="compositionally biased region" description="Low complexity" evidence="1">
    <location>
        <begin position="72"/>
        <end position="82"/>
    </location>
</feature>
<reference evidence="2" key="2">
    <citation type="submission" date="2004-02" db="EMBL/GenBank/DDBJ databases">
        <authorList>
            <person name="Stowe-Evans E."/>
            <person name="Ford J."/>
            <person name="Kehoe D.M."/>
        </authorList>
    </citation>
    <scope>NUCLEOTIDE SEQUENCE</scope>
    <source>
        <strain evidence="2">FD33</strain>
    </source>
</reference>
<evidence type="ECO:0000256" key="1">
    <source>
        <dbReference type="SAM" id="MobiDB-lite"/>
    </source>
</evidence>
<sequence>MWKTVFFTLILLIASVLLIAETTFATPWIEGNTWLAYPALNASKPEVKPSPELPKANDAVAKNQQPQESKTESQNTTSETQSAIKTVRPQTANPYDIDAMEKYNEENYGAGN</sequence>
<evidence type="ECO:0000313" key="2">
    <source>
        <dbReference type="EMBL" id="AAT41942.1"/>
    </source>
</evidence>
<proteinExistence type="predicted"/>
<dbReference type="EMBL" id="AY548454">
    <property type="protein sequence ID" value="AAT41942.1"/>
    <property type="molecule type" value="Genomic_DNA"/>
</dbReference>
<dbReference type="AlphaFoldDB" id="Q6H030"/>